<dbReference type="GO" id="GO:0016020">
    <property type="term" value="C:membrane"/>
    <property type="evidence" value="ECO:0007669"/>
    <property type="project" value="UniProtKB-SubCell"/>
</dbReference>
<evidence type="ECO:0000256" key="13">
    <source>
        <dbReference type="SAM" id="Phobius"/>
    </source>
</evidence>
<feature type="transmembrane region" description="Helical" evidence="13">
    <location>
        <begin position="360"/>
        <end position="380"/>
    </location>
</feature>
<evidence type="ECO:0000313" key="15">
    <source>
        <dbReference type="EMBL" id="CAL4144851.1"/>
    </source>
</evidence>
<keyword evidence="4 13" id="KW-0812">Transmembrane</keyword>
<dbReference type="Gene3D" id="1.10.287.70">
    <property type="match status" value="1"/>
</dbReference>
<evidence type="ECO:0000256" key="6">
    <source>
        <dbReference type="ARBA" id="ARBA00023065"/>
    </source>
</evidence>
<evidence type="ECO:0000256" key="7">
    <source>
        <dbReference type="ARBA" id="ARBA00023136"/>
    </source>
</evidence>
<feature type="transmembrane region" description="Helical" evidence="13">
    <location>
        <begin position="301"/>
        <end position="323"/>
    </location>
</feature>
<protein>
    <recommendedName>
        <fullName evidence="14">Ionotropic glutamate receptor L-glutamate and glycine-binding domain-containing protein</fullName>
    </recommendedName>
</protein>
<accession>A0AAV2RZN3</accession>
<dbReference type="Gene3D" id="3.40.190.10">
    <property type="entry name" value="Periplasmic binding protein-like II"/>
    <property type="match status" value="1"/>
</dbReference>
<keyword evidence="7 13" id="KW-0472">Membrane</keyword>
<dbReference type="InterPro" id="IPR001320">
    <property type="entry name" value="Iontro_rcpt_C"/>
</dbReference>
<dbReference type="Pfam" id="PF10613">
    <property type="entry name" value="Lig_chan-Glu_bd"/>
    <property type="match status" value="1"/>
</dbReference>
<keyword evidence="10" id="KW-1071">Ligand-gated ion channel</keyword>
<gene>
    <name evidence="15" type="ORF">MNOR_LOCUS29569</name>
</gene>
<feature type="region of interest" description="Disordered" evidence="12">
    <location>
        <begin position="1"/>
        <end position="20"/>
    </location>
</feature>
<dbReference type="PANTHER" id="PTHR18966">
    <property type="entry name" value="IONOTROPIC GLUTAMATE RECEPTOR"/>
    <property type="match status" value="1"/>
</dbReference>
<dbReference type="SUPFAM" id="SSF53850">
    <property type="entry name" value="Periplasmic binding protein-like II"/>
    <property type="match status" value="1"/>
</dbReference>
<feature type="non-terminal residue" evidence="15">
    <location>
        <position position="429"/>
    </location>
</feature>
<comment type="caution">
    <text evidence="15">The sequence shown here is derived from an EMBL/GenBank/DDBJ whole genome shotgun (WGS) entry which is preliminary data.</text>
</comment>
<dbReference type="AlphaFoldDB" id="A0AAV2RZN3"/>
<sequence>HRQMETCKTQSVENEQNQNPHLIKQKQCNGRKNTMLQVHLTSSANVNTSVEQARHWYNFTDGNVYQLVVGVNLNFSNKVEQGIATWYTASLEQTRTVIEIKQVFSFPDSQKGIVQTIGTWIPSLGLVNSCPKCPIDFGPQNFEGNILTITSFDYAPYILKGKNCSSIKSIAGKSELPEIDPTCYTDIPVKMVIEGDAVYVGYLVELVDALANKLNFRYKIRYPKNIKEHKFGVGKDDNYTGLVGILKRKEAEIALASLTVTMDRAEIIDFSYPIDYYYKKLYLRMDAIMNKFETGTYTKSFSLTIWLVLVVQLGIFVVGQWIICSKLRQETPDMRKPDDITFILFACLCQQGAPNTPVSYSGRTVFMLWWVFSVIVYAHYTAMLTSRLTLNTEGPPFTTLKGAVENKEWEIGIMDGTPMLQMLQELHSR</sequence>
<keyword evidence="6" id="KW-0406">Ion transport</keyword>
<evidence type="ECO:0000256" key="10">
    <source>
        <dbReference type="ARBA" id="ARBA00023286"/>
    </source>
</evidence>
<name>A0AAV2RZN3_MEGNR</name>
<evidence type="ECO:0000259" key="14">
    <source>
        <dbReference type="SMART" id="SM00918"/>
    </source>
</evidence>
<feature type="domain" description="Ionotropic glutamate receptor L-glutamate and glycine-binding" evidence="14">
    <location>
        <begin position="188"/>
        <end position="248"/>
    </location>
</feature>
<keyword evidence="5 13" id="KW-1133">Transmembrane helix</keyword>
<evidence type="ECO:0000256" key="4">
    <source>
        <dbReference type="ARBA" id="ARBA00022692"/>
    </source>
</evidence>
<comment type="subcellular location">
    <subcellularLocation>
        <location evidence="1">Membrane</location>
        <topology evidence="1">Multi-pass membrane protein</topology>
    </subcellularLocation>
</comment>
<evidence type="ECO:0000256" key="9">
    <source>
        <dbReference type="ARBA" id="ARBA00023180"/>
    </source>
</evidence>
<dbReference type="InterPro" id="IPR015683">
    <property type="entry name" value="Ionotropic_Glu_rcpt"/>
</dbReference>
<evidence type="ECO:0000256" key="8">
    <source>
        <dbReference type="ARBA" id="ARBA00023170"/>
    </source>
</evidence>
<feature type="non-terminal residue" evidence="15">
    <location>
        <position position="1"/>
    </location>
</feature>
<reference evidence="15 16" key="1">
    <citation type="submission" date="2024-05" db="EMBL/GenBank/DDBJ databases">
        <authorList>
            <person name="Wallberg A."/>
        </authorList>
    </citation>
    <scope>NUCLEOTIDE SEQUENCE [LARGE SCALE GENOMIC DNA]</scope>
</reference>
<dbReference type="GO" id="GO:0015276">
    <property type="term" value="F:ligand-gated monoatomic ion channel activity"/>
    <property type="evidence" value="ECO:0007669"/>
    <property type="project" value="InterPro"/>
</dbReference>
<dbReference type="Pfam" id="PF00060">
    <property type="entry name" value="Lig_chan"/>
    <property type="match status" value="1"/>
</dbReference>
<keyword evidence="11" id="KW-0407">Ion channel</keyword>
<evidence type="ECO:0000256" key="2">
    <source>
        <dbReference type="ARBA" id="ARBA00008685"/>
    </source>
</evidence>
<dbReference type="InterPro" id="IPR019594">
    <property type="entry name" value="Glu/Gly-bd"/>
</dbReference>
<keyword evidence="8" id="KW-0675">Receptor</keyword>
<dbReference type="Proteomes" id="UP001497623">
    <property type="component" value="Unassembled WGS sequence"/>
</dbReference>
<evidence type="ECO:0000256" key="5">
    <source>
        <dbReference type="ARBA" id="ARBA00022989"/>
    </source>
</evidence>
<evidence type="ECO:0000313" key="16">
    <source>
        <dbReference type="Proteomes" id="UP001497623"/>
    </source>
</evidence>
<comment type="similarity">
    <text evidence="2">Belongs to the glutamate-gated ion channel (TC 1.A.10.1) family.</text>
</comment>
<organism evidence="15 16">
    <name type="scientific">Meganyctiphanes norvegica</name>
    <name type="common">Northern krill</name>
    <name type="synonym">Thysanopoda norvegica</name>
    <dbReference type="NCBI Taxonomy" id="48144"/>
    <lineage>
        <taxon>Eukaryota</taxon>
        <taxon>Metazoa</taxon>
        <taxon>Ecdysozoa</taxon>
        <taxon>Arthropoda</taxon>
        <taxon>Crustacea</taxon>
        <taxon>Multicrustacea</taxon>
        <taxon>Malacostraca</taxon>
        <taxon>Eumalacostraca</taxon>
        <taxon>Eucarida</taxon>
        <taxon>Euphausiacea</taxon>
        <taxon>Euphausiidae</taxon>
        <taxon>Meganyctiphanes</taxon>
    </lineage>
</organism>
<evidence type="ECO:0000256" key="11">
    <source>
        <dbReference type="ARBA" id="ARBA00023303"/>
    </source>
</evidence>
<proteinExistence type="inferred from homology"/>
<dbReference type="EMBL" id="CAXKWB010034495">
    <property type="protein sequence ID" value="CAL4144851.1"/>
    <property type="molecule type" value="Genomic_DNA"/>
</dbReference>
<evidence type="ECO:0000256" key="3">
    <source>
        <dbReference type="ARBA" id="ARBA00022448"/>
    </source>
</evidence>
<keyword evidence="3" id="KW-0813">Transport</keyword>
<evidence type="ECO:0000256" key="1">
    <source>
        <dbReference type="ARBA" id="ARBA00004141"/>
    </source>
</evidence>
<keyword evidence="9" id="KW-0325">Glycoprotein</keyword>
<dbReference type="SMART" id="SM00918">
    <property type="entry name" value="Lig_chan-Glu_bd"/>
    <property type="match status" value="1"/>
</dbReference>
<keyword evidence="16" id="KW-1185">Reference proteome</keyword>
<evidence type="ECO:0000256" key="12">
    <source>
        <dbReference type="SAM" id="MobiDB-lite"/>
    </source>
</evidence>